<keyword evidence="4" id="KW-1185">Reference proteome</keyword>
<dbReference type="CDD" id="cd01014">
    <property type="entry name" value="nicotinamidase_related"/>
    <property type="match status" value="1"/>
</dbReference>
<dbReference type="EMBL" id="JFKB01000002">
    <property type="protein sequence ID" value="OSQ49536.1"/>
    <property type="molecule type" value="Genomic_DNA"/>
</dbReference>
<dbReference type="STRING" id="1293890.TALK_04120"/>
<dbReference type="Pfam" id="PF00857">
    <property type="entry name" value="Isochorismatase"/>
    <property type="match status" value="1"/>
</dbReference>
<proteinExistence type="predicted"/>
<dbReference type="GO" id="GO:0016787">
    <property type="term" value="F:hydrolase activity"/>
    <property type="evidence" value="ECO:0007669"/>
    <property type="project" value="UniProtKB-KW"/>
</dbReference>
<evidence type="ECO:0000313" key="3">
    <source>
        <dbReference type="EMBL" id="OSQ49536.1"/>
    </source>
</evidence>
<sequence>MTQTNNAALILIDWQKGFSDLAYWGNRNNPAAEENSAKLLAHWRENGWPVIHVRHNSTTEGSRLHPNHPGHGFVDFAVPGDGEPVYGKDVNSAFIGTKLEEDLRASGINRIVLCGVSTDHCVNTSARMGGNLGFDVTIVGDACHTFDRSLPDGRVFAAELVHDVALASLNEEFAAVKMTGQVITG</sequence>
<evidence type="ECO:0000259" key="2">
    <source>
        <dbReference type="Pfam" id="PF00857"/>
    </source>
</evidence>
<dbReference type="InterPro" id="IPR036380">
    <property type="entry name" value="Isochorismatase-like_sf"/>
</dbReference>
<organism evidence="3 4">
    <name type="scientific">Thalassospira alkalitolerans</name>
    <dbReference type="NCBI Taxonomy" id="1293890"/>
    <lineage>
        <taxon>Bacteria</taxon>
        <taxon>Pseudomonadati</taxon>
        <taxon>Pseudomonadota</taxon>
        <taxon>Alphaproteobacteria</taxon>
        <taxon>Rhodospirillales</taxon>
        <taxon>Thalassospiraceae</taxon>
        <taxon>Thalassospira</taxon>
    </lineage>
</organism>
<evidence type="ECO:0000256" key="1">
    <source>
        <dbReference type="ARBA" id="ARBA00022801"/>
    </source>
</evidence>
<feature type="domain" description="Isochorismatase-like" evidence="2">
    <location>
        <begin position="7"/>
        <end position="175"/>
    </location>
</feature>
<dbReference type="RefSeq" id="WP_085616155.1">
    <property type="nucleotide sequence ID" value="NZ_CAXBPE010000019.1"/>
</dbReference>
<gene>
    <name evidence="3" type="ORF">TALK_04120</name>
</gene>
<dbReference type="SUPFAM" id="SSF52499">
    <property type="entry name" value="Isochorismatase-like hydrolases"/>
    <property type="match status" value="1"/>
</dbReference>
<dbReference type="AlphaFoldDB" id="A0A1Y2LEX3"/>
<accession>A0A1Y2LEX3</accession>
<evidence type="ECO:0000313" key="4">
    <source>
        <dbReference type="Proteomes" id="UP000193396"/>
    </source>
</evidence>
<dbReference type="Gene3D" id="3.40.50.850">
    <property type="entry name" value="Isochorismatase-like"/>
    <property type="match status" value="1"/>
</dbReference>
<name>A0A1Y2LEX3_9PROT</name>
<protein>
    <submittedName>
        <fullName evidence="3">Isochorismatase</fullName>
    </submittedName>
</protein>
<keyword evidence="1" id="KW-0378">Hydrolase</keyword>
<dbReference type="Proteomes" id="UP000193396">
    <property type="component" value="Unassembled WGS sequence"/>
</dbReference>
<dbReference type="PANTHER" id="PTHR43540">
    <property type="entry name" value="PEROXYUREIDOACRYLATE/UREIDOACRYLATE AMIDOHYDROLASE-RELATED"/>
    <property type="match status" value="1"/>
</dbReference>
<dbReference type="InterPro" id="IPR050272">
    <property type="entry name" value="Isochorismatase-like_hydrls"/>
</dbReference>
<dbReference type="PANTHER" id="PTHR43540:SF1">
    <property type="entry name" value="ISOCHORISMATASE HYDROLASE"/>
    <property type="match status" value="1"/>
</dbReference>
<comment type="caution">
    <text evidence="3">The sequence shown here is derived from an EMBL/GenBank/DDBJ whole genome shotgun (WGS) entry which is preliminary data.</text>
</comment>
<reference evidence="3 4" key="1">
    <citation type="submission" date="2014-03" db="EMBL/GenBank/DDBJ databases">
        <title>The draft genome sequence of Thalassospira alkalitolerans JCM 18968.</title>
        <authorList>
            <person name="Lai Q."/>
            <person name="Shao Z."/>
        </authorList>
    </citation>
    <scope>NUCLEOTIDE SEQUENCE [LARGE SCALE GENOMIC DNA]</scope>
    <source>
        <strain evidence="3 4">JCM 18968</strain>
    </source>
</reference>
<dbReference type="InterPro" id="IPR000868">
    <property type="entry name" value="Isochorismatase-like_dom"/>
</dbReference>
<dbReference type="OrthoDB" id="9794942at2"/>